<dbReference type="PATRIC" id="fig|1285586.5.peg.4442"/>
<dbReference type="HOGENOM" id="CLU_733313_0_0_9"/>
<dbReference type="InterPro" id="IPR054612">
    <property type="entry name" value="Phage_capsid-like_C"/>
</dbReference>
<comment type="caution">
    <text evidence="4">The sequence shown here is derived from an EMBL/GenBank/DDBJ whole genome shotgun (WGS) entry which is preliminary data.</text>
</comment>
<evidence type="ECO:0000313" key="5">
    <source>
        <dbReference type="Proteomes" id="UP000013911"/>
    </source>
</evidence>
<protein>
    <submittedName>
        <fullName evidence="4">Phage major capsid protein</fullName>
    </submittedName>
</protein>
<gene>
    <name evidence="4" type="ORF">H131_21302</name>
</gene>
<sequence>MNELLEKRNNLLDEMDALIASAKTETRALLEEESTRFDAIKAEIAQIDKTLKADEESRSFEKKEVVKVNKEQETRMLEEQDFVAFIKGETRAFTTGDNGAIIPTHIANRIVEQVKERAELAKLTTQYFVGGDLAFPSYDESTSTITAAYYDDLTEVTESNAKFTTVKLESHIVGVLAKVSNSLINRTDFDVLSYVIGKVADSIVEFIEKELISGTTKVKGLATATQEVTATSATALTADELIDVQMTVPQRYQANAVWIMSTNTLKAIRKLKGDNGEYLLNKDIRSGFGYEVLGRPVLVSDEMSEIATGNLVVAFGDMSGIYTKLANTVQVKVLQEKYATQYATGVLAHVELDAKIVEQQKVAVLKMA</sequence>
<feature type="domain" description="Phage capsid-like C-terminal" evidence="3">
    <location>
        <begin position="99"/>
        <end position="366"/>
    </location>
</feature>
<name>R7Z8M6_LYSSH</name>
<evidence type="ECO:0000256" key="1">
    <source>
        <dbReference type="ARBA" id="ARBA00004328"/>
    </source>
</evidence>
<dbReference type="RefSeq" id="WP_010861159.1">
    <property type="nucleotide sequence ID" value="NZ_KB933409.1"/>
</dbReference>
<accession>R7Z8M6</accession>
<dbReference type="Gene3D" id="3.30.2400.10">
    <property type="entry name" value="Major capsid protein gp5"/>
    <property type="match status" value="1"/>
</dbReference>
<feature type="coiled-coil region" evidence="2">
    <location>
        <begin position="1"/>
        <end position="32"/>
    </location>
</feature>
<comment type="subcellular location">
    <subcellularLocation>
        <location evidence="1">Virion</location>
    </subcellularLocation>
</comment>
<dbReference type="NCBIfam" id="TIGR01554">
    <property type="entry name" value="major_cap_HK97"/>
    <property type="match status" value="1"/>
</dbReference>
<dbReference type="Proteomes" id="UP000013911">
    <property type="component" value="Unassembled WGS sequence"/>
</dbReference>
<dbReference type="Pfam" id="PF05065">
    <property type="entry name" value="Phage_capsid"/>
    <property type="match status" value="1"/>
</dbReference>
<dbReference type="EMBL" id="AQPX01000034">
    <property type="protein sequence ID" value="EON70463.1"/>
    <property type="molecule type" value="Genomic_DNA"/>
</dbReference>
<dbReference type="eggNOG" id="COG4653">
    <property type="taxonomic scope" value="Bacteria"/>
</dbReference>
<dbReference type="InterPro" id="IPR024455">
    <property type="entry name" value="Phage_capsid"/>
</dbReference>
<dbReference type="Gene3D" id="3.30.2320.10">
    <property type="entry name" value="hypothetical protein PF0899 domain"/>
    <property type="match status" value="1"/>
</dbReference>
<evidence type="ECO:0000256" key="2">
    <source>
        <dbReference type="SAM" id="Coils"/>
    </source>
</evidence>
<reference evidence="4 5" key="1">
    <citation type="submission" date="2013-04" db="EMBL/GenBank/DDBJ databases">
        <title>Draft genome of the heavy metal tolerant bacterium Lysinibacillus sphaericus strain OT4b.31.</title>
        <authorList>
            <person name="Pena-Montenegro T.D."/>
            <person name="Dussan J."/>
        </authorList>
    </citation>
    <scope>NUCLEOTIDE SEQUENCE [LARGE SCALE GENOMIC DNA]</scope>
    <source>
        <strain evidence="4 5">OT4b.31</strain>
    </source>
</reference>
<evidence type="ECO:0000313" key="4">
    <source>
        <dbReference type="EMBL" id="EON70463.1"/>
    </source>
</evidence>
<evidence type="ECO:0000259" key="3">
    <source>
        <dbReference type="Pfam" id="PF05065"/>
    </source>
</evidence>
<dbReference type="OrthoDB" id="9786516at2"/>
<dbReference type="SUPFAM" id="SSF56563">
    <property type="entry name" value="Major capsid protein gp5"/>
    <property type="match status" value="1"/>
</dbReference>
<keyword evidence="2" id="KW-0175">Coiled coil</keyword>
<organism evidence="4 5">
    <name type="scientific">Lysinibacillus sphaericus OT4b.31</name>
    <dbReference type="NCBI Taxonomy" id="1285586"/>
    <lineage>
        <taxon>Bacteria</taxon>
        <taxon>Bacillati</taxon>
        <taxon>Bacillota</taxon>
        <taxon>Bacilli</taxon>
        <taxon>Bacillales</taxon>
        <taxon>Bacillaceae</taxon>
        <taxon>Lysinibacillus</taxon>
    </lineage>
</organism>
<dbReference type="AlphaFoldDB" id="R7Z8M6"/>
<proteinExistence type="predicted"/>